<dbReference type="GO" id="GO:0006644">
    <property type="term" value="P:phospholipid metabolic process"/>
    <property type="evidence" value="ECO:0007669"/>
    <property type="project" value="InterPro"/>
</dbReference>
<dbReference type="EMBL" id="QRBI01000121">
    <property type="protein sequence ID" value="RMC06099.1"/>
    <property type="molecule type" value="Genomic_DNA"/>
</dbReference>
<accession>A0A3M0JYW3</accession>
<dbReference type="SUPFAM" id="SSF48619">
    <property type="entry name" value="Phospholipase A2, PLA2"/>
    <property type="match status" value="1"/>
</dbReference>
<dbReference type="InterPro" id="IPR036444">
    <property type="entry name" value="PLipase_A2_dom_sf"/>
</dbReference>
<evidence type="ECO:0000313" key="2">
    <source>
        <dbReference type="EMBL" id="RMC06099.1"/>
    </source>
</evidence>
<dbReference type="Gene3D" id="1.20.90.10">
    <property type="entry name" value="Phospholipase A2 domain"/>
    <property type="match status" value="1"/>
</dbReference>
<dbReference type="Pfam" id="PF05826">
    <property type="entry name" value="Phospholip_A2_2"/>
    <property type="match status" value="1"/>
</dbReference>
<name>A0A3M0JYW3_HIRRU</name>
<dbReference type="InterPro" id="IPR016090">
    <property type="entry name" value="PLA2-like_dom"/>
</dbReference>
<dbReference type="AlphaFoldDB" id="A0A3M0JYW3"/>
<dbReference type="GO" id="GO:0004623">
    <property type="term" value="F:phospholipase A2 activity"/>
    <property type="evidence" value="ECO:0007669"/>
    <property type="project" value="InterPro"/>
</dbReference>
<sequence length="244" mass="27252">MSSLRLTLSSSDKVHTAYPLSPGCWGRTVESPHALLPQSILLFRLLGQWRTSRLARQLENKGQAGSVSLEGSKQQQQVRNLCGKKNCPACRDLGAHADRFAHLSASLTIHQCWAQITALQFNYGIRNYRLHTVSHCDCDARFRRCLLAINDTVSNIIGITFFNLLEVPCFVLEESEECVQWHWWGGLTKCLRRERDCSDMDVAVLADHIAMDCFVLEMPAACSPGRGSQHRLVTPQLGGLSSEA</sequence>
<feature type="domain" description="Phospholipase A2-like central" evidence="1">
    <location>
        <begin position="109"/>
        <end position="172"/>
    </location>
</feature>
<dbReference type="GO" id="GO:0050482">
    <property type="term" value="P:arachidonate secretion"/>
    <property type="evidence" value="ECO:0007669"/>
    <property type="project" value="InterPro"/>
</dbReference>
<dbReference type="OrthoDB" id="10059604at2759"/>
<evidence type="ECO:0000259" key="1">
    <source>
        <dbReference type="Pfam" id="PF05826"/>
    </source>
</evidence>
<dbReference type="PANTHER" id="PTHR12253">
    <property type="entry name" value="RH14732P"/>
    <property type="match status" value="1"/>
</dbReference>
<organism evidence="2 3">
    <name type="scientific">Hirundo rustica rustica</name>
    <dbReference type="NCBI Taxonomy" id="333673"/>
    <lineage>
        <taxon>Eukaryota</taxon>
        <taxon>Metazoa</taxon>
        <taxon>Chordata</taxon>
        <taxon>Craniata</taxon>
        <taxon>Vertebrata</taxon>
        <taxon>Euteleostomi</taxon>
        <taxon>Archelosauria</taxon>
        <taxon>Archosauria</taxon>
        <taxon>Dinosauria</taxon>
        <taxon>Saurischia</taxon>
        <taxon>Theropoda</taxon>
        <taxon>Coelurosauria</taxon>
        <taxon>Aves</taxon>
        <taxon>Neognathae</taxon>
        <taxon>Neoaves</taxon>
        <taxon>Telluraves</taxon>
        <taxon>Australaves</taxon>
        <taxon>Passeriformes</taxon>
        <taxon>Sylvioidea</taxon>
        <taxon>Hirundinidae</taxon>
        <taxon>Hirundo</taxon>
    </lineage>
</organism>
<comment type="caution">
    <text evidence="2">The sequence shown here is derived from an EMBL/GenBank/DDBJ whole genome shotgun (WGS) entry which is preliminary data.</text>
</comment>
<keyword evidence="3" id="KW-1185">Reference proteome</keyword>
<protein>
    <recommendedName>
        <fullName evidence="1">Phospholipase A2-like central domain-containing protein</fullName>
    </recommendedName>
</protein>
<evidence type="ECO:0000313" key="3">
    <source>
        <dbReference type="Proteomes" id="UP000269221"/>
    </source>
</evidence>
<dbReference type="Proteomes" id="UP000269221">
    <property type="component" value="Unassembled WGS sequence"/>
</dbReference>
<gene>
    <name evidence="2" type="ORF">DUI87_17644</name>
</gene>
<dbReference type="STRING" id="333673.A0A3M0JYW3"/>
<reference evidence="2 3" key="1">
    <citation type="submission" date="2018-07" db="EMBL/GenBank/DDBJ databases">
        <title>A high quality draft genome assembly of the barn swallow (H. rustica rustica).</title>
        <authorList>
            <person name="Formenti G."/>
            <person name="Chiara M."/>
            <person name="Poveda L."/>
            <person name="Francoijs K.-J."/>
            <person name="Bonisoli-Alquati A."/>
            <person name="Canova L."/>
            <person name="Gianfranceschi L."/>
            <person name="Horner D.S."/>
            <person name="Saino N."/>
        </authorList>
    </citation>
    <scope>NUCLEOTIDE SEQUENCE [LARGE SCALE GENOMIC DNA]</scope>
    <source>
        <strain evidence="2">Chelidonia</strain>
        <tissue evidence="2">Blood</tissue>
    </source>
</reference>
<proteinExistence type="predicted"/>